<feature type="transmembrane region" description="Helical" evidence="1">
    <location>
        <begin position="87"/>
        <end position="112"/>
    </location>
</feature>
<dbReference type="AlphaFoldDB" id="A0A2B7ZDR9"/>
<evidence type="ECO:0000313" key="3">
    <source>
        <dbReference type="Proteomes" id="UP000226031"/>
    </source>
</evidence>
<accession>A0A2B7ZDR9</accession>
<comment type="caution">
    <text evidence="2">The sequence shown here is derived from an EMBL/GenBank/DDBJ whole genome shotgun (WGS) entry which is preliminary data.</text>
</comment>
<dbReference type="PANTHER" id="PTHR35394">
    <property type="entry name" value="DUF3176 DOMAIN-CONTAINING PROTEIN"/>
    <property type="match status" value="1"/>
</dbReference>
<protein>
    <submittedName>
        <fullName evidence="2">Uncharacterized protein</fullName>
    </submittedName>
</protein>
<keyword evidence="1" id="KW-1133">Transmembrane helix</keyword>
<dbReference type="STRING" id="73230.A0A2B7ZDR9"/>
<name>A0A2B7ZDR9_9EURO</name>
<dbReference type="PANTHER" id="PTHR35394:SF5">
    <property type="entry name" value="DUF3176 DOMAIN-CONTAINING PROTEIN"/>
    <property type="match status" value="1"/>
</dbReference>
<feature type="transmembrane region" description="Helical" evidence="1">
    <location>
        <begin position="50"/>
        <end position="75"/>
    </location>
</feature>
<feature type="transmembrane region" description="Helical" evidence="1">
    <location>
        <begin position="501"/>
        <end position="521"/>
    </location>
</feature>
<evidence type="ECO:0000256" key="1">
    <source>
        <dbReference type="SAM" id="Phobius"/>
    </source>
</evidence>
<dbReference type="VEuPathDB" id="FungiDB:EMCG_09433"/>
<dbReference type="EMBL" id="PDND01000125">
    <property type="protein sequence ID" value="PGH31521.1"/>
    <property type="molecule type" value="Genomic_DNA"/>
</dbReference>
<dbReference type="InterPro" id="IPR021514">
    <property type="entry name" value="DUF3176"/>
</dbReference>
<dbReference type="Proteomes" id="UP000226031">
    <property type="component" value="Unassembled WGS sequence"/>
</dbReference>
<feature type="transmembrane region" description="Helical" evidence="1">
    <location>
        <begin position="147"/>
        <end position="168"/>
    </location>
</feature>
<proteinExistence type="predicted"/>
<keyword evidence="3" id="KW-1185">Reference proteome</keyword>
<gene>
    <name evidence="2" type="ORF">GX50_05713</name>
</gene>
<dbReference type="Pfam" id="PF11374">
    <property type="entry name" value="DUF3176"/>
    <property type="match status" value="1"/>
</dbReference>
<sequence>MSPSYQSLHSSSVHGAWVEGPDASHRHIHGHVTSSDRPRQNWYLRLVLDWWLWEIGACVISLLALAATIMVLATYSGGIVPELPKYFTLNAIISILTNIVKVSVLVAVAASISQLKWLWLKDMRPLQDLQIFDDASRGPLGSLYMVFYLRGGHLACLGALITVLAITLEPFMQQLIIYPVRVVYRESGEASVLHTTNVTYATQGLNGLSMGTVLERGVMNAIYNGDSAPKLEPSCPTGNCTWPIFHSIGVCTRCVDMADKVKLEGACTPGDFLEMKKNCTISFQHGVPIVNPYDGVGSASYIAWLLNYKPDDHNTFSAGTPQIDGNFAGINNPLFALGWLEIDYSSLTNTTPVSRAMECMFTYCLERYNVSVEAGASTIKTEPVHIASMQQLSGWNVTAPLLPAKDKERIATFVVDDNASHALWKGLILNLLGNATTWVESTEFFIPSNTFIGIARTIEDKVHMIETIARSLTYSILLPSEQKVTGLVGVPEQFIHVRWGWIALPTFIVLLTILFLCLVMLCTKRHNVEIWKSSSLALLYHGLEKPVEENVRFSRVSDMIHNAANVRSRLATSGGDTWGLQADGRK</sequence>
<reference evidence="2 3" key="1">
    <citation type="submission" date="2017-10" db="EMBL/GenBank/DDBJ databases">
        <title>Comparative genomics in systemic dimorphic fungi from Ajellomycetaceae.</title>
        <authorList>
            <person name="Munoz J.F."/>
            <person name="Mcewen J.G."/>
            <person name="Clay O.K."/>
            <person name="Cuomo C.A."/>
        </authorList>
    </citation>
    <scope>NUCLEOTIDE SEQUENCE [LARGE SCALE GENOMIC DNA]</scope>
    <source>
        <strain evidence="2 3">UAMH4076</strain>
    </source>
</reference>
<keyword evidence="1" id="KW-0812">Transmembrane</keyword>
<organism evidence="2 3">
    <name type="scientific">[Emmonsia] crescens</name>
    <dbReference type="NCBI Taxonomy" id="73230"/>
    <lineage>
        <taxon>Eukaryota</taxon>
        <taxon>Fungi</taxon>
        <taxon>Dikarya</taxon>
        <taxon>Ascomycota</taxon>
        <taxon>Pezizomycotina</taxon>
        <taxon>Eurotiomycetes</taxon>
        <taxon>Eurotiomycetidae</taxon>
        <taxon>Onygenales</taxon>
        <taxon>Ajellomycetaceae</taxon>
        <taxon>Emergomyces</taxon>
    </lineage>
</organism>
<evidence type="ECO:0000313" key="2">
    <source>
        <dbReference type="EMBL" id="PGH31521.1"/>
    </source>
</evidence>
<keyword evidence="1" id="KW-0472">Membrane</keyword>